<keyword evidence="3" id="KW-0456">Lyase</keyword>
<dbReference type="Pfam" id="PF00725">
    <property type="entry name" value="3HCDH"/>
    <property type="match status" value="1"/>
</dbReference>
<dbReference type="SUPFAM" id="SSF48179">
    <property type="entry name" value="6-phosphogluconate dehydrogenase C-terminal domain-like"/>
    <property type="match status" value="2"/>
</dbReference>
<keyword evidence="8" id="KW-1185">Reference proteome</keyword>
<sequence>MSSPPTTRPERVVGLHFFAPAHIMKLLEMVRGAKAAPKVMATALKLGRALGKVSVVSGVGEGFIGNRIYNAYRTQCEAMLLAGGFPDEIDAAIEAFGFAMGPFSASDLSGLDIAWANRRRKQAATGDRSDVPVLEWLVTEGRLGRKMGAGWYRYEDGKKAADPAVAALVAKARSEGGVHPQPFARVEIQQRALAAIVNEALLVLEDDIAARPSDIDLVLINGYGFVRHGSFAAMAPR</sequence>
<keyword evidence="1 7" id="KW-0560">Oxidoreductase</keyword>
<dbReference type="Gene3D" id="3.40.50.720">
    <property type="entry name" value="NAD(P)-binding Rossmann-like Domain"/>
    <property type="match status" value="1"/>
</dbReference>
<dbReference type="SUPFAM" id="SSF51735">
    <property type="entry name" value="NAD(P)-binding Rossmann-fold domains"/>
    <property type="match status" value="1"/>
</dbReference>
<proteinExistence type="predicted"/>
<feature type="domain" description="3-hydroxyacyl-CoA dehydrogenase C-terminal" evidence="5">
    <location>
        <begin position="62"/>
        <end position="154"/>
    </location>
</feature>
<comment type="caution">
    <text evidence="7">The sequence shown here is derived from an EMBL/GenBank/DDBJ whole genome shotgun (WGS) entry which is preliminary data.</text>
</comment>
<dbReference type="InterPro" id="IPR036291">
    <property type="entry name" value="NAD(P)-bd_dom_sf"/>
</dbReference>
<accession>A0ABW0HJG5</accession>
<gene>
    <name evidence="7" type="ORF">ACFPPC_21165</name>
</gene>
<keyword evidence="2" id="KW-0413">Isomerase</keyword>
<dbReference type="PANTHER" id="PTHR23309:SF51">
    <property type="entry name" value="3-HYDROXYACYL-COA DEHYDROGENASE-RELATED"/>
    <property type="match status" value="1"/>
</dbReference>
<dbReference type="InterPro" id="IPR008927">
    <property type="entry name" value="6-PGluconate_DH-like_C_sf"/>
</dbReference>
<feature type="domain" description="3-hydroxyacyl-CoA dehydrogenase NAD binding" evidence="6">
    <location>
        <begin position="6"/>
        <end position="56"/>
    </location>
</feature>
<dbReference type="GO" id="GO:0003857">
    <property type="term" value="F:(3S)-3-hydroxyacyl-CoA dehydrogenase (NAD+) activity"/>
    <property type="evidence" value="ECO:0007669"/>
    <property type="project" value="UniProtKB-EC"/>
</dbReference>
<evidence type="ECO:0000256" key="2">
    <source>
        <dbReference type="ARBA" id="ARBA00023235"/>
    </source>
</evidence>
<dbReference type="Pfam" id="PF02737">
    <property type="entry name" value="3HCDH_N"/>
    <property type="match status" value="1"/>
</dbReference>
<evidence type="ECO:0000259" key="6">
    <source>
        <dbReference type="Pfam" id="PF02737"/>
    </source>
</evidence>
<organism evidence="7 8">
    <name type="scientific">Bosea vestrisii</name>
    <dbReference type="NCBI Taxonomy" id="151416"/>
    <lineage>
        <taxon>Bacteria</taxon>
        <taxon>Pseudomonadati</taxon>
        <taxon>Pseudomonadota</taxon>
        <taxon>Alphaproteobacteria</taxon>
        <taxon>Hyphomicrobiales</taxon>
        <taxon>Boseaceae</taxon>
        <taxon>Bosea</taxon>
    </lineage>
</organism>
<name>A0ABW0HJG5_9HYPH</name>
<reference evidence="8" key="1">
    <citation type="journal article" date="2019" name="Int. J. Syst. Evol. Microbiol.">
        <title>The Global Catalogue of Microorganisms (GCM) 10K type strain sequencing project: providing services to taxonomists for standard genome sequencing and annotation.</title>
        <authorList>
            <consortium name="The Broad Institute Genomics Platform"/>
            <consortium name="The Broad Institute Genome Sequencing Center for Infectious Disease"/>
            <person name="Wu L."/>
            <person name="Ma J."/>
        </authorList>
    </citation>
    <scope>NUCLEOTIDE SEQUENCE [LARGE SCALE GENOMIC DNA]</scope>
    <source>
        <strain evidence="8">CGMCC 1.16326</strain>
    </source>
</reference>
<dbReference type="PANTHER" id="PTHR23309">
    <property type="entry name" value="3-HYDROXYACYL-COA DEHYROGENASE"/>
    <property type="match status" value="1"/>
</dbReference>
<dbReference type="Proteomes" id="UP001596104">
    <property type="component" value="Unassembled WGS sequence"/>
</dbReference>
<protein>
    <submittedName>
        <fullName evidence="7">3-hydroxyacyl-CoA dehydrogenase family protein</fullName>
        <ecNumber evidence="7">1.1.1.35</ecNumber>
    </submittedName>
</protein>
<dbReference type="Gene3D" id="1.10.1040.50">
    <property type="match status" value="1"/>
</dbReference>
<evidence type="ECO:0000313" key="8">
    <source>
        <dbReference type="Proteomes" id="UP001596104"/>
    </source>
</evidence>
<keyword evidence="4" id="KW-0511">Multifunctional enzyme</keyword>
<evidence type="ECO:0000259" key="5">
    <source>
        <dbReference type="Pfam" id="PF00725"/>
    </source>
</evidence>
<evidence type="ECO:0000256" key="1">
    <source>
        <dbReference type="ARBA" id="ARBA00023002"/>
    </source>
</evidence>
<evidence type="ECO:0000256" key="3">
    <source>
        <dbReference type="ARBA" id="ARBA00023239"/>
    </source>
</evidence>
<dbReference type="RefSeq" id="WP_377010934.1">
    <property type="nucleotide sequence ID" value="NZ_JBHSLV010000038.1"/>
</dbReference>
<dbReference type="EMBL" id="JBHSLV010000038">
    <property type="protein sequence ID" value="MFC5395149.1"/>
    <property type="molecule type" value="Genomic_DNA"/>
</dbReference>
<dbReference type="InterPro" id="IPR006108">
    <property type="entry name" value="3HC_DH_C"/>
</dbReference>
<dbReference type="InterPro" id="IPR006176">
    <property type="entry name" value="3-OHacyl-CoA_DH_NAD-bd"/>
</dbReference>
<dbReference type="EC" id="1.1.1.35" evidence="7"/>
<evidence type="ECO:0000256" key="4">
    <source>
        <dbReference type="ARBA" id="ARBA00023268"/>
    </source>
</evidence>
<evidence type="ECO:0000313" key="7">
    <source>
        <dbReference type="EMBL" id="MFC5395149.1"/>
    </source>
</evidence>